<comment type="similarity">
    <text evidence="1">Belongs to the ankyrin SOCS box (ASB) family.</text>
</comment>
<dbReference type="InterPro" id="IPR036770">
    <property type="entry name" value="Ankyrin_rpt-contain_sf"/>
</dbReference>
<dbReference type="PANTHER" id="PTHR24136">
    <property type="entry name" value="SOWAH (DROSOPHILA) HOMOLOG"/>
    <property type="match status" value="1"/>
</dbReference>
<protein>
    <recommendedName>
        <fullName evidence="6">Ankyrin repeat-containing domain protein</fullName>
    </recommendedName>
</protein>
<dbReference type="OrthoDB" id="1577640at2759"/>
<evidence type="ECO:0000256" key="4">
    <source>
        <dbReference type="PROSITE-ProRule" id="PRU00023"/>
    </source>
</evidence>
<sequence>MVQIQTREQHSGARRYKSRAGGDVEAAWLLLAKRADINPQSCLVAKGWILLIKEWVPVHEAVTHEQMANLKLFVSHKSLLDVPTMQLESKTTLHFGVERQRIYMVELHLKSGANLQSLAVEGVTPMHLDAAGGWIFGIETLSKSWGVPLDPRDIETPLHKAAQIRHVEAIDRLPALGADRKAKDVDRHIFEEVFPCSLANPGQWDIPNHLATWMEAGYG</sequence>
<evidence type="ECO:0000313" key="5">
    <source>
        <dbReference type="EMBL" id="KAE8343410.1"/>
    </source>
</evidence>
<proteinExistence type="inferred from homology"/>
<dbReference type="SUPFAM" id="SSF48403">
    <property type="entry name" value="Ankyrin repeat"/>
    <property type="match status" value="1"/>
</dbReference>
<dbReference type="AlphaFoldDB" id="A0A5N6YIS3"/>
<evidence type="ECO:0000256" key="3">
    <source>
        <dbReference type="ARBA" id="ARBA00023043"/>
    </source>
</evidence>
<name>A0A5N6YIS3_9EURO</name>
<dbReference type="PROSITE" id="PS50088">
    <property type="entry name" value="ANK_REPEAT"/>
    <property type="match status" value="1"/>
</dbReference>
<organism evidence="5">
    <name type="scientific">Aspergillus arachidicola</name>
    <dbReference type="NCBI Taxonomy" id="656916"/>
    <lineage>
        <taxon>Eukaryota</taxon>
        <taxon>Fungi</taxon>
        <taxon>Dikarya</taxon>
        <taxon>Ascomycota</taxon>
        <taxon>Pezizomycotina</taxon>
        <taxon>Eurotiomycetes</taxon>
        <taxon>Eurotiomycetidae</taxon>
        <taxon>Eurotiales</taxon>
        <taxon>Aspergillaceae</taxon>
        <taxon>Aspergillus</taxon>
        <taxon>Aspergillus subgen. Circumdati</taxon>
    </lineage>
</organism>
<dbReference type="Gene3D" id="1.25.40.20">
    <property type="entry name" value="Ankyrin repeat-containing domain"/>
    <property type="match status" value="1"/>
</dbReference>
<keyword evidence="2" id="KW-0677">Repeat</keyword>
<keyword evidence="3 4" id="KW-0040">ANK repeat</keyword>
<evidence type="ECO:0008006" key="6">
    <source>
        <dbReference type="Google" id="ProtNLM"/>
    </source>
</evidence>
<gene>
    <name evidence="5" type="ORF">BDV24DRAFT_161457</name>
</gene>
<accession>A0A5N6YIS3</accession>
<dbReference type="Proteomes" id="UP000325558">
    <property type="component" value="Unassembled WGS sequence"/>
</dbReference>
<feature type="repeat" description="ANK" evidence="4">
    <location>
        <begin position="153"/>
        <end position="185"/>
    </location>
</feature>
<evidence type="ECO:0000256" key="1">
    <source>
        <dbReference type="ARBA" id="ARBA00005949"/>
    </source>
</evidence>
<dbReference type="GO" id="GO:0045732">
    <property type="term" value="P:positive regulation of protein catabolic process"/>
    <property type="evidence" value="ECO:0007669"/>
    <property type="project" value="TreeGrafter"/>
</dbReference>
<evidence type="ECO:0000256" key="2">
    <source>
        <dbReference type="ARBA" id="ARBA00022737"/>
    </source>
</evidence>
<dbReference type="EMBL" id="ML737129">
    <property type="protein sequence ID" value="KAE8343410.1"/>
    <property type="molecule type" value="Genomic_DNA"/>
</dbReference>
<dbReference type="InterPro" id="IPR002110">
    <property type="entry name" value="Ankyrin_rpt"/>
</dbReference>
<dbReference type="PANTHER" id="PTHR24136:SF15">
    <property type="entry name" value="ANK_REP_REGION DOMAIN-CONTAINING PROTEIN"/>
    <property type="match status" value="1"/>
</dbReference>
<reference evidence="5" key="1">
    <citation type="submission" date="2019-04" db="EMBL/GenBank/DDBJ databases">
        <title>Friends and foes A comparative genomics study of 23 Aspergillus species from section Flavi.</title>
        <authorList>
            <consortium name="DOE Joint Genome Institute"/>
            <person name="Kjaerbolling I."/>
            <person name="Vesth T."/>
            <person name="Frisvad J.C."/>
            <person name="Nybo J.L."/>
            <person name="Theobald S."/>
            <person name="Kildgaard S."/>
            <person name="Isbrandt T."/>
            <person name="Kuo A."/>
            <person name="Sato A."/>
            <person name="Lyhne E.K."/>
            <person name="Kogle M.E."/>
            <person name="Wiebenga A."/>
            <person name="Kun R.S."/>
            <person name="Lubbers R.J."/>
            <person name="Makela M.R."/>
            <person name="Barry K."/>
            <person name="Chovatia M."/>
            <person name="Clum A."/>
            <person name="Daum C."/>
            <person name="Haridas S."/>
            <person name="He G."/>
            <person name="LaButti K."/>
            <person name="Lipzen A."/>
            <person name="Mondo S."/>
            <person name="Riley R."/>
            <person name="Salamov A."/>
            <person name="Simmons B.A."/>
            <person name="Magnuson J.K."/>
            <person name="Henrissat B."/>
            <person name="Mortensen U.H."/>
            <person name="Larsen T.O."/>
            <person name="Devries R.P."/>
            <person name="Grigoriev I.V."/>
            <person name="Machida M."/>
            <person name="Baker S.E."/>
            <person name="Andersen M.R."/>
        </authorList>
    </citation>
    <scope>NUCLEOTIDE SEQUENCE</scope>
    <source>
        <strain evidence="5">CBS 117612</strain>
    </source>
</reference>
<dbReference type="InterPro" id="IPR051573">
    <property type="entry name" value="Ankyrin-SOCS_box_domain"/>
</dbReference>
<dbReference type="GO" id="GO:0016567">
    <property type="term" value="P:protein ubiquitination"/>
    <property type="evidence" value="ECO:0007669"/>
    <property type="project" value="TreeGrafter"/>
</dbReference>